<gene>
    <name evidence="2" type="ORF">HNR30_001882</name>
</gene>
<dbReference type="EMBL" id="JACDUR010000002">
    <property type="protein sequence ID" value="MBA2890541.1"/>
    <property type="molecule type" value="Genomic_DNA"/>
</dbReference>
<dbReference type="GO" id="GO:0008168">
    <property type="term" value="F:methyltransferase activity"/>
    <property type="evidence" value="ECO:0007669"/>
    <property type="project" value="UniProtKB-KW"/>
</dbReference>
<name>A0A7W0CG31_9ACTN</name>
<keyword evidence="2" id="KW-0808">Transferase</keyword>
<protein>
    <submittedName>
        <fullName evidence="2">O-methyltransferase involved in polyketide biosynthesis</fullName>
    </submittedName>
</protein>
<reference evidence="2 3" key="1">
    <citation type="submission" date="2020-07" db="EMBL/GenBank/DDBJ databases">
        <title>Genomic Encyclopedia of Type Strains, Phase IV (KMG-IV): sequencing the most valuable type-strain genomes for metagenomic binning, comparative biology and taxonomic classification.</title>
        <authorList>
            <person name="Goeker M."/>
        </authorList>
    </citation>
    <scope>NUCLEOTIDE SEQUENCE [LARGE SCALE GENOMIC DNA]</scope>
    <source>
        <strain evidence="2 3">DSM 45533</strain>
    </source>
</reference>
<organism evidence="2 3">
    <name type="scientific">Nonomuraea soli</name>
    <dbReference type="NCBI Taxonomy" id="1032476"/>
    <lineage>
        <taxon>Bacteria</taxon>
        <taxon>Bacillati</taxon>
        <taxon>Actinomycetota</taxon>
        <taxon>Actinomycetes</taxon>
        <taxon>Streptosporangiales</taxon>
        <taxon>Streptosporangiaceae</taxon>
        <taxon>Nonomuraea</taxon>
    </lineage>
</organism>
<dbReference type="AlphaFoldDB" id="A0A7W0CG31"/>
<dbReference type="Pfam" id="PF04672">
    <property type="entry name" value="Methyltransf_19"/>
    <property type="match status" value="1"/>
</dbReference>
<dbReference type="GO" id="GO:0032259">
    <property type="term" value="P:methylation"/>
    <property type="evidence" value="ECO:0007669"/>
    <property type="project" value="UniProtKB-KW"/>
</dbReference>
<comment type="caution">
    <text evidence="2">The sequence shown here is derived from an EMBL/GenBank/DDBJ whole genome shotgun (WGS) entry which is preliminary data.</text>
</comment>
<proteinExistence type="predicted"/>
<keyword evidence="3" id="KW-1185">Reference proteome</keyword>
<dbReference type="InterPro" id="IPR006764">
    <property type="entry name" value="SAM_dep_MeTrfase_SAV2177_type"/>
</dbReference>
<evidence type="ECO:0000313" key="2">
    <source>
        <dbReference type="EMBL" id="MBA2890541.1"/>
    </source>
</evidence>
<sequence>MSQSVPEGVDPSVPNVARMYDYFLGGKDNFASDRAAAEQVMRTFPATALSAQENRAFLRRAVRFLVDSGVRQIVDLGSGLPTQGNTHEIAPEARVVYVDHDAVVCAHARALLAGSQVKVLQADVREPDALLDGLRGLIDFDEPVGFLMLCLLHFVPDEPAYDLVKRLHEASAPGSHLVISHAIDPKPDLTPDALEVYRRSTAALNLRTHAGISAFFEGYELVEPGLVLPKEWRPDGPVDGPPAPGYAGVGVKR</sequence>
<evidence type="ECO:0000256" key="1">
    <source>
        <dbReference type="SAM" id="MobiDB-lite"/>
    </source>
</evidence>
<dbReference type="Proteomes" id="UP000530928">
    <property type="component" value="Unassembled WGS sequence"/>
</dbReference>
<evidence type="ECO:0000313" key="3">
    <source>
        <dbReference type="Proteomes" id="UP000530928"/>
    </source>
</evidence>
<dbReference type="InterPro" id="IPR029063">
    <property type="entry name" value="SAM-dependent_MTases_sf"/>
</dbReference>
<keyword evidence="2" id="KW-0489">Methyltransferase</keyword>
<accession>A0A7W0CG31</accession>
<dbReference type="PIRSF" id="PIRSF017393">
    <property type="entry name" value="MTase_SAV2177"/>
    <property type="match status" value="1"/>
</dbReference>
<dbReference type="CDD" id="cd02440">
    <property type="entry name" value="AdoMet_MTases"/>
    <property type="match status" value="1"/>
</dbReference>
<dbReference type="SUPFAM" id="SSF53335">
    <property type="entry name" value="S-adenosyl-L-methionine-dependent methyltransferases"/>
    <property type="match status" value="1"/>
</dbReference>
<dbReference type="Gene3D" id="3.40.50.150">
    <property type="entry name" value="Vaccinia Virus protein VP39"/>
    <property type="match status" value="1"/>
</dbReference>
<feature type="region of interest" description="Disordered" evidence="1">
    <location>
        <begin position="233"/>
        <end position="253"/>
    </location>
</feature>